<feature type="compositionally biased region" description="Polar residues" evidence="12">
    <location>
        <begin position="65"/>
        <end position="77"/>
    </location>
</feature>
<evidence type="ECO:0000256" key="5">
    <source>
        <dbReference type="ARBA" id="ARBA00022679"/>
    </source>
</evidence>
<keyword evidence="11" id="KW-0496">Mitochondrion</keyword>
<evidence type="ECO:0000256" key="1">
    <source>
        <dbReference type="ARBA" id="ARBA00001946"/>
    </source>
</evidence>
<evidence type="ECO:0000313" key="14">
    <source>
        <dbReference type="Proteomes" id="UP001310890"/>
    </source>
</evidence>
<feature type="region of interest" description="Disordered" evidence="12">
    <location>
        <begin position="53"/>
        <end position="88"/>
    </location>
</feature>
<feature type="transmembrane region" description="Helical" evidence="11">
    <location>
        <begin position="266"/>
        <end position="286"/>
    </location>
</feature>
<evidence type="ECO:0000256" key="2">
    <source>
        <dbReference type="ARBA" id="ARBA00004292"/>
    </source>
</evidence>
<dbReference type="InterPro" id="IPR006370">
    <property type="entry name" value="HB_polyprenyltransferase-like"/>
</dbReference>
<evidence type="ECO:0000256" key="10">
    <source>
        <dbReference type="ARBA" id="ARBA00058997"/>
    </source>
</evidence>
<gene>
    <name evidence="13" type="ORF">LTR62_007289</name>
</gene>
<feature type="transmembrane region" description="Helical" evidence="11">
    <location>
        <begin position="317"/>
        <end position="335"/>
    </location>
</feature>
<accession>A0AAN7YMD8</accession>
<feature type="compositionally biased region" description="Low complexity" evidence="12">
    <location>
        <begin position="53"/>
        <end position="64"/>
    </location>
</feature>
<dbReference type="GO" id="GO:0006744">
    <property type="term" value="P:ubiquinone biosynthetic process"/>
    <property type="evidence" value="ECO:0007669"/>
    <property type="project" value="UniProtKB-UniRule"/>
</dbReference>
<feature type="transmembrane region" description="Helical" evidence="11">
    <location>
        <begin position="215"/>
        <end position="232"/>
    </location>
</feature>
<dbReference type="GO" id="GO:0008412">
    <property type="term" value="F:4-hydroxybenzoate polyprenyltransferase activity"/>
    <property type="evidence" value="ECO:0007669"/>
    <property type="project" value="UniProtKB-EC"/>
</dbReference>
<dbReference type="HAMAP" id="MF_01635">
    <property type="entry name" value="UbiA"/>
    <property type="match status" value="1"/>
</dbReference>
<comment type="cofactor">
    <cofactor evidence="1 11">
        <name>Mg(2+)</name>
        <dbReference type="ChEBI" id="CHEBI:18420"/>
    </cofactor>
</comment>
<dbReference type="Gene3D" id="1.20.120.1780">
    <property type="entry name" value="UbiA prenyltransferase"/>
    <property type="match status" value="1"/>
</dbReference>
<feature type="transmembrane region" description="Helical" evidence="11">
    <location>
        <begin position="188"/>
        <end position="209"/>
    </location>
</feature>
<keyword evidence="8 11" id="KW-0472">Membrane</keyword>
<evidence type="ECO:0000256" key="3">
    <source>
        <dbReference type="ARBA" id="ARBA00004721"/>
    </source>
</evidence>
<keyword evidence="11" id="KW-0414">Isoprene biosynthesis</keyword>
<keyword evidence="6 11" id="KW-0812">Transmembrane</keyword>
<dbReference type="EC" id="2.5.1.39" evidence="11"/>
<dbReference type="GO" id="GO:0005743">
    <property type="term" value="C:mitochondrial inner membrane"/>
    <property type="evidence" value="ECO:0007669"/>
    <property type="project" value="UniProtKB-SubCell"/>
</dbReference>
<evidence type="ECO:0000256" key="11">
    <source>
        <dbReference type="HAMAP-Rule" id="MF_03189"/>
    </source>
</evidence>
<evidence type="ECO:0000256" key="7">
    <source>
        <dbReference type="ARBA" id="ARBA00022989"/>
    </source>
</evidence>
<dbReference type="Pfam" id="PF01040">
    <property type="entry name" value="UbiA"/>
    <property type="match status" value="1"/>
</dbReference>
<dbReference type="InterPro" id="IPR044878">
    <property type="entry name" value="UbiA_sf"/>
</dbReference>
<comment type="pathway">
    <text evidence="3">Secondary metabolite biosynthesis; terpenoid biosynthesis.</text>
</comment>
<proteinExistence type="inferred from homology"/>
<comment type="function">
    <text evidence="10 11">Catalyzes the prenylation of para-hydroxybenzoate (PHB) with an all-trans polyprenyl group. Mediates the second step in the final reaction sequence of coenzyme Q (CoQ) biosynthesis, which is the condensation of the polyisoprenoid side chain with PHB, generating the first membrane-bound Q intermediate.</text>
</comment>
<dbReference type="NCBIfam" id="TIGR01474">
    <property type="entry name" value="ubiA_proteo"/>
    <property type="match status" value="1"/>
</dbReference>
<comment type="subcellular location">
    <subcellularLocation>
        <location evidence="2 11">Mitochondrion inner membrane</location>
        <topology evidence="2 11">Multi-pass membrane protein</topology>
        <orientation evidence="2 11">Matrix side</orientation>
    </subcellularLocation>
</comment>
<dbReference type="GO" id="GO:0008299">
    <property type="term" value="P:isoprenoid biosynthetic process"/>
    <property type="evidence" value="ECO:0007669"/>
    <property type="project" value="UniProtKB-UniRule"/>
</dbReference>
<dbReference type="InterPro" id="IPR039653">
    <property type="entry name" value="Prenyltransferase"/>
</dbReference>
<dbReference type="PANTHER" id="PTHR11048">
    <property type="entry name" value="PRENYLTRANSFERASES"/>
    <property type="match status" value="1"/>
</dbReference>
<dbReference type="AlphaFoldDB" id="A0AAN7YMD8"/>
<dbReference type="InterPro" id="IPR030470">
    <property type="entry name" value="UbiA_prenylTrfase_CS"/>
</dbReference>
<evidence type="ECO:0000256" key="9">
    <source>
        <dbReference type="ARBA" id="ARBA00052313"/>
    </source>
</evidence>
<evidence type="ECO:0000256" key="4">
    <source>
        <dbReference type="ARBA" id="ARBA00005985"/>
    </source>
</evidence>
<keyword evidence="11" id="KW-0999">Mitochondrion inner membrane</keyword>
<evidence type="ECO:0000256" key="12">
    <source>
        <dbReference type="SAM" id="MobiDB-lite"/>
    </source>
</evidence>
<name>A0AAN7YMD8_9PEZI</name>
<dbReference type="CDD" id="cd13959">
    <property type="entry name" value="PT_UbiA_COQ2"/>
    <property type="match status" value="1"/>
</dbReference>
<feature type="transmembrane region" description="Helical" evidence="11">
    <location>
        <begin position="142"/>
        <end position="167"/>
    </location>
</feature>
<feature type="transmembrane region" description="Helical" evidence="11">
    <location>
        <begin position="116"/>
        <end position="136"/>
    </location>
</feature>
<dbReference type="InterPro" id="IPR000537">
    <property type="entry name" value="UbiA_prenyltransferase"/>
</dbReference>
<dbReference type="FunFam" id="1.10.357.140:FF:000003">
    <property type="entry name" value="4-hydroxybenzoate polyprenyltransferase, mitochondrial"/>
    <property type="match status" value="1"/>
</dbReference>
<dbReference type="Proteomes" id="UP001310890">
    <property type="component" value="Unassembled WGS sequence"/>
</dbReference>
<keyword evidence="7 11" id="KW-1133">Transmembrane helix</keyword>
<comment type="similarity">
    <text evidence="4 11">Belongs to the UbiA prenyltransferase family.</text>
</comment>
<dbReference type="FunFam" id="1.20.120.1780:FF:000001">
    <property type="entry name" value="4-hydroxybenzoate octaprenyltransferase"/>
    <property type="match status" value="1"/>
</dbReference>
<dbReference type="PROSITE" id="PS00943">
    <property type="entry name" value="UBIA"/>
    <property type="match status" value="1"/>
</dbReference>
<feature type="transmembrane region" description="Helical" evidence="11">
    <location>
        <begin position="241"/>
        <end position="260"/>
    </location>
</feature>
<dbReference type="EMBL" id="JAVRRL010000007">
    <property type="protein sequence ID" value="KAK5116615.1"/>
    <property type="molecule type" value="Genomic_DNA"/>
</dbReference>
<evidence type="ECO:0000256" key="8">
    <source>
        <dbReference type="ARBA" id="ARBA00023136"/>
    </source>
</evidence>
<comment type="caution">
    <text evidence="13">The sequence shown here is derived from an EMBL/GenBank/DDBJ whole genome shotgun (WGS) entry which is preliminary data.</text>
</comment>
<comment type="catalytic activity">
    <reaction evidence="9 11">
        <text>an all-trans-polyprenyl diphosphate + 4-hydroxybenzoate = a 4-hydroxy-3-(all-trans-polyprenyl)benzoate + diphosphate</text>
        <dbReference type="Rhea" id="RHEA:44504"/>
        <dbReference type="Rhea" id="RHEA-COMP:9514"/>
        <dbReference type="Rhea" id="RHEA-COMP:9564"/>
        <dbReference type="ChEBI" id="CHEBI:17879"/>
        <dbReference type="ChEBI" id="CHEBI:33019"/>
        <dbReference type="ChEBI" id="CHEBI:58914"/>
        <dbReference type="ChEBI" id="CHEBI:78396"/>
        <dbReference type="EC" id="2.5.1.39"/>
    </reaction>
</comment>
<dbReference type="Gene3D" id="1.10.357.140">
    <property type="entry name" value="UbiA prenyltransferase"/>
    <property type="match status" value="1"/>
</dbReference>
<keyword evidence="11" id="KW-0831">Ubiquinone biosynthesis</keyword>
<reference evidence="13" key="1">
    <citation type="submission" date="2023-08" db="EMBL/GenBank/DDBJ databases">
        <title>Black Yeasts Isolated from many extreme environments.</title>
        <authorList>
            <person name="Coleine C."/>
            <person name="Stajich J.E."/>
            <person name="Selbmann L."/>
        </authorList>
    </citation>
    <scope>NUCLEOTIDE SEQUENCE</scope>
    <source>
        <strain evidence="13">CCFEE 5401</strain>
    </source>
</reference>
<organism evidence="13 14">
    <name type="scientific">Meristemomyces frigidus</name>
    <dbReference type="NCBI Taxonomy" id="1508187"/>
    <lineage>
        <taxon>Eukaryota</taxon>
        <taxon>Fungi</taxon>
        <taxon>Dikarya</taxon>
        <taxon>Ascomycota</taxon>
        <taxon>Pezizomycotina</taxon>
        <taxon>Dothideomycetes</taxon>
        <taxon>Dothideomycetidae</taxon>
        <taxon>Mycosphaerellales</taxon>
        <taxon>Teratosphaeriaceae</taxon>
        <taxon>Meristemomyces</taxon>
    </lineage>
</organism>
<comment type="pathway">
    <text evidence="11">Cofactor biosynthesis; ubiquinone biosynthesis.</text>
</comment>
<keyword evidence="5 11" id="KW-0808">Transferase</keyword>
<evidence type="ECO:0000313" key="13">
    <source>
        <dbReference type="EMBL" id="KAK5116615.1"/>
    </source>
</evidence>
<evidence type="ECO:0000256" key="6">
    <source>
        <dbReference type="ARBA" id="ARBA00022692"/>
    </source>
</evidence>
<sequence>MASFPRTLRLTTCLPRQSGLGYTSIQLQAARTKWKASSSLPRADISIPPRLRTATTTQRRWAATDNRTQITPPSSNPDEIPPATYSPPTTGVISRLPPSWIAYAELIRLDKPAGTYYLFLPCLFSTLLAASLATPITSPLTVLSTGALFFAGALVMRGAGCTINDLWDRNLDPHVERTRLRPIARGAITVNRAIPFLGLQLFTGLAILLQFPSQCFFYATPSLVLVTLYPLAKRITTYPQFVLGLTFSWGAIMGFPALGIDLLTNTSALASAACLYGSCVAWTLIYDMIYAYQDIRDDAKVGILSIARTHEANAKQFLAAVSAVQVGLLAGAGYFAEAGMVYYFLACGGAGATLDHMIREVKLDDVADCASWFRRGAWATGGVISGGMFLDCLANYFGVYGPKKNVAAEGDVVAVE</sequence>
<protein>
    <recommendedName>
        <fullName evidence="11">4-hydroxybenzoate polyprenyltransferase, mitochondrial</fullName>
        <shortName evidence="11">4-HB polyprenyltransferase</shortName>
        <ecNumber evidence="11">2.5.1.39</ecNumber>
    </recommendedName>
    <alternativeName>
        <fullName evidence="11">Para-hydroxybenzoate--polyprenyltransferase</fullName>
        <shortName evidence="11">PHB:PPT</shortName>
        <shortName evidence="11">PHB:polyprenyltransferase</shortName>
    </alternativeName>
</protein>
<dbReference type="PANTHER" id="PTHR11048:SF28">
    <property type="entry name" value="4-HYDROXYBENZOATE POLYPRENYLTRANSFERASE, MITOCHONDRIAL"/>
    <property type="match status" value="1"/>
</dbReference>